<accession>A0AAV2ACX8</accession>
<evidence type="ECO:0000313" key="1">
    <source>
        <dbReference type="EMBL" id="CAL1281875.1"/>
    </source>
</evidence>
<dbReference type="AlphaFoldDB" id="A0AAV2ACX8"/>
<name>A0AAV2ACX8_9ARAC</name>
<reference evidence="1 2" key="1">
    <citation type="submission" date="2024-04" db="EMBL/GenBank/DDBJ databases">
        <authorList>
            <person name="Rising A."/>
            <person name="Reimegard J."/>
            <person name="Sonavane S."/>
            <person name="Akerstrom W."/>
            <person name="Nylinder S."/>
            <person name="Hedman E."/>
            <person name="Kallberg Y."/>
        </authorList>
    </citation>
    <scope>NUCLEOTIDE SEQUENCE [LARGE SCALE GENOMIC DNA]</scope>
</reference>
<protein>
    <submittedName>
        <fullName evidence="1">Uncharacterized protein</fullName>
    </submittedName>
</protein>
<dbReference type="EMBL" id="CAXIEN010000150">
    <property type="protein sequence ID" value="CAL1281875.1"/>
    <property type="molecule type" value="Genomic_DNA"/>
</dbReference>
<sequence length="96" mass="11103">MQPNKRMLPKMELSPSGWTVPDACLVTSPLWNEPLLVLSTNFLEAIKSRGSRLFRSVNVEWMWLQDKVKMFKSLHPRRSLSSLTWLGRLNGLSPHQ</sequence>
<dbReference type="Proteomes" id="UP001497382">
    <property type="component" value="Unassembled WGS sequence"/>
</dbReference>
<comment type="caution">
    <text evidence="1">The sequence shown here is derived from an EMBL/GenBank/DDBJ whole genome shotgun (WGS) entry which is preliminary data.</text>
</comment>
<organism evidence="1 2">
    <name type="scientific">Larinioides sclopetarius</name>
    <dbReference type="NCBI Taxonomy" id="280406"/>
    <lineage>
        <taxon>Eukaryota</taxon>
        <taxon>Metazoa</taxon>
        <taxon>Ecdysozoa</taxon>
        <taxon>Arthropoda</taxon>
        <taxon>Chelicerata</taxon>
        <taxon>Arachnida</taxon>
        <taxon>Araneae</taxon>
        <taxon>Araneomorphae</taxon>
        <taxon>Entelegynae</taxon>
        <taxon>Araneoidea</taxon>
        <taxon>Araneidae</taxon>
        <taxon>Larinioides</taxon>
    </lineage>
</organism>
<keyword evidence="2" id="KW-1185">Reference proteome</keyword>
<proteinExistence type="predicted"/>
<evidence type="ECO:0000313" key="2">
    <source>
        <dbReference type="Proteomes" id="UP001497382"/>
    </source>
</evidence>
<gene>
    <name evidence="1" type="ORF">LARSCL_LOCUS11828</name>
</gene>